<dbReference type="InterPro" id="IPR010730">
    <property type="entry name" value="HET"/>
</dbReference>
<dbReference type="PANTHER" id="PTHR33112">
    <property type="entry name" value="DOMAIN PROTEIN, PUTATIVE-RELATED"/>
    <property type="match status" value="1"/>
</dbReference>
<evidence type="ECO:0000313" key="3">
    <source>
        <dbReference type="Proteomes" id="UP001321760"/>
    </source>
</evidence>
<comment type="caution">
    <text evidence="2">The sequence shown here is derived from an EMBL/GenBank/DDBJ whole genome shotgun (WGS) entry which is preliminary data.</text>
</comment>
<dbReference type="PANTHER" id="PTHR33112:SF12">
    <property type="entry name" value="HETEROKARYON INCOMPATIBILITY DOMAIN-CONTAINING PROTEIN"/>
    <property type="match status" value="1"/>
</dbReference>
<gene>
    <name evidence="2" type="ORF">QBC34DRAFT_472625</name>
</gene>
<keyword evidence="3" id="KW-1185">Reference proteome</keyword>
<organism evidence="2 3">
    <name type="scientific">Podospora aff. communis PSN243</name>
    <dbReference type="NCBI Taxonomy" id="3040156"/>
    <lineage>
        <taxon>Eukaryota</taxon>
        <taxon>Fungi</taxon>
        <taxon>Dikarya</taxon>
        <taxon>Ascomycota</taxon>
        <taxon>Pezizomycotina</taxon>
        <taxon>Sordariomycetes</taxon>
        <taxon>Sordariomycetidae</taxon>
        <taxon>Sordariales</taxon>
        <taxon>Podosporaceae</taxon>
        <taxon>Podospora</taxon>
    </lineage>
</organism>
<dbReference type="AlphaFoldDB" id="A0AAV9GCF4"/>
<reference evidence="2" key="2">
    <citation type="submission" date="2023-05" db="EMBL/GenBank/DDBJ databases">
        <authorList>
            <consortium name="Lawrence Berkeley National Laboratory"/>
            <person name="Steindorff A."/>
            <person name="Hensen N."/>
            <person name="Bonometti L."/>
            <person name="Westerberg I."/>
            <person name="Brannstrom I.O."/>
            <person name="Guillou S."/>
            <person name="Cros-Aarteil S."/>
            <person name="Calhoun S."/>
            <person name="Haridas S."/>
            <person name="Kuo A."/>
            <person name="Mondo S."/>
            <person name="Pangilinan J."/>
            <person name="Riley R."/>
            <person name="Labutti K."/>
            <person name="Andreopoulos B."/>
            <person name="Lipzen A."/>
            <person name="Chen C."/>
            <person name="Yanf M."/>
            <person name="Daum C."/>
            <person name="Ng V."/>
            <person name="Clum A."/>
            <person name="Ohm R."/>
            <person name="Martin F."/>
            <person name="Silar P."/>
            <person name="Natvig D."/>
            <person name="Lalanne C."/>
            <person name="Gautier V."/>
            <person name="Ament-Velasquez S.L."/>
            <person name="Kruys A."/>
            <person name="Hutchinson M.I."/>
            <person name="Powell A.J."/>
            <person name="Barry K."/>
            <person name="Miller A.N."/>
            <person name="Grigoriev I.V."/>
            <person name="Debuchy R."/>
            <person name="Gladieux P."/>
            <person name="Thoren M.H."/>
            <person name="Johannesson H."/>
        </authorList>
    </citation>
    <scope>NUCLEOTIDE SEQUENCE</scope>
    <source>
        <strain evidence="2">PSN243</strain>
    </source>
</reference>
<evidence type="ECO:0000259" key="1">
    <source>
        <dbReference type="Pfam" id="PF06985"/>
    </source>
</evidence>
<dbReference type="Proteomes" id="UP001321760">
    <property type="component" value="Unassembled WGS sequence"/>
</dbReference>
<name>A0AAV9GCF4_9PEZI</name>
<feature type="domain" description="Heterokaryon incompatibility" evidence="1">
    <location>
        <begin position="174"/>
        <end position="349"/>
    </location>
</feature>
<reference evidence="2" key="1">
    <citation type="journal article" date="2023" name="Mol. Phylogenet. Evol.">
        <title>Genome-scale phylogeny and comparative genomics of the fungal order Sordariales.</title>
        <authorList>
            <person name="Hensen N."/>
            <person name="Bonometti L."/>
            <person name="Westerberg I."/>
            <person name="Brannstrom I.O."/>
            <person name="Guillou S."/>
            <person name="Cros-Aarteil S."/>
            <person name="Calhoun S."/>
            <person name="Haridas S."/>
            <person name="Kuo A."/>
            <person name="Mondo S."/>
            <person name="Pangilinan J."/>
            <person name="Riley R."/>
            <person name="LaButti K."/>
            <person name="Andreopoulos B."/>
            <person name="Lipzen A."/>
            <person name="Chen C."/>
            <person name="Yan M."/>
            <person name="Daum C."/>
            <person name="Ng V."/>
            <person name="Clum A."/>
            <person name="Steindorff A."/>
            <person name="Ohm R.A."/>
            <person name="Martin F."/>
            <person name="Silar P."/>
            <person name="Natvig D.O."/>
            <person name="Lalanne C."/>
            <person name="Gautier V."/>
            <person name="Ament-Velasquez S.L."/>
            <person name="Kruys A."/>
            <person name="Hutchinson M.I."/>
            <person name="Powell A.J."/>
            <person name="Barry K."/>
            <person name="Miller A.N."/>
            <person name="Grigoriev I.V."/>
            <person name="Debuchy R."/>
            <person name="Gladieux P."/>
            <person name="Hiltunen Thoren M."/>
            <person name="Johannesson H."/>
        </authorList>
    </citation>
    <scope>NUCLEOTIDE SEQUENCE</scope>
    <source>
        <strain evidence="2">PSN243</strain>
    </source>
</reference>
<proteinExistence type="predicted"/>
<evidence type="ECO:0000313" key="2">
    <source>
        <dbReference type="EMBL" id="KAK4445351.1"/>
    </source>
</evidence>
<dbReference type="EMBL" id="MU865966">
    <property type="protein sequence ID" value="KAK4445351.1"/>
    <property type="molecule type" value="Genomic_DNA"/>
</dbReference>
<accession>A0AAV9GCF4</accession>
<protein>
    <submittedName>
        <fullName evidence="2">Heterokaryon incompatibility protein-domain-containing protein</fullName>
    </submittedName>
</protein>
<sequence length="697" mass="77298">MPRAADYDDPDCPFCRLISEAISIAWGEGKNPSEATHSSPAQLYIQSRSPLTVSGNGNAPTHPHPRLLLAIDKQPPTSRRDRGPIGVIDRVKDRFIVAELESLPGPGANPAGNDNLLPRRQVSHSIDAGLVRLWLDECRTHRHSQPVVYTLRLIDVHDMCLRHVPEQKRDMYPYTALSYVWGQLSGSEGKEPGKVIPILLSTQANLAALTQPGSLTSEPVDVPGGGRVTRTVRDAMELTRKIGYRYLWVDRLCIIQDCEQDKETVIAGMSHIYKSAALTRIAAEGRDSDAGLHGVSPRVGRPVTLTTIRLSGSGPASTPRVLHLSPCLPSLCEEVRRSVWNTRGWTFQEQCLSQRCLYLTANEAFFSCPELQRREGYDYGEDRRVKGYHSTRSSVQVRTGPPCQKLGILRYQWAVQEYSRRELSYSSDVLNAFSGVFHTFSECSELSIGHSQGIPERLLGLAILWTPSEQARRRKCEQEEFSSWSWVSWVGPIEFLLESALWVPRYVSKALSKRAPLYVSISSWSYGGRRAPSLPHETANQEKGISIAQTQACLNGIGVNHDFLPPQYPSQWTSAPTPRPGELVFRGAYLPRGEFEISMPEPGAKSESADPRVCPITVSSSHTGRFRFDGDDMTTPVHTLVAVVTFMTITDRPNTASIILGLTTRNGVSTWTGVGFVVYGAKGGRVRKPRWDSAGLE</sequence>
<dbReference type="Pfam" id="PF06985">
    <property type="entry name" value="HET"/>
    <property type="match status" value="1"/>
</dbReference>